<evidence type="ECO:0000313" key="2">
    <source>
        <dbReference type="EMBL" id="JAS39928.1"/>
    </source>
</evidence>
<dbReference type="EMBL" id="GECZ01029841">
    <property type="protein sequence ID" value="JAS39928.1"/>
    <property type="molecule type" value="Transcribed_RNA"/>
</dbReference>
<feature type="compositionally biased region" description="Basic and acidic residues" evidence="1">
    <location>
        <begin position="218"/>
        <end position="235"/>
    </location>
</feature>
<accession>A0A1B6EPS7</accession>
<name>A0A1B6EPS7_9HEMI</name>
<organism evidence="2">
    <name type="scientific">Cuerna arida</name>
    <dbReference type="NCBI Taxonomy" id="1464854"/>
    <lineage>
        <taxon>Eukaryota</taxon>
        <taxon>Metazoa</taxon>
        <taxon>Ecdysozoa</taxon>
        <taxon>Arthropoda</taxon>
        <taxon>Hexapoda</taxon>
        <taxon>Insecta</taxon>
        <taxon>Pterygota</taxon>
        <taxon>Neoptera</taxon>
        <taxon>Paraneoptera</taxon>
        <taxon>Hemiptera</taxon>
        <taxon>Auchenorrhyncha</taxon>
        <taxon>Membracoidea</taxon>
        <taxon>Cicadellidae</taxon>
        <taxon>Cicadellinae</taxon>
        <taxon>Proconiini</taxon>
        <taxon>Cuerna</taxon>
    </lineage>
</organism>
<feature type="non-terminal residue" evidence="2">
    <location>
        <position position="1"/>
    </location>
</feature>
<feature type="region of interest" description="Disordered" evidence="1">
    <location>
        <begin position="218"/>
        <end position="288"/>
    </location>
</feature>
<proteinExistence type="predicted"/>
<evidence type="ECO:0000256" key="1">
    <source>
        <dbReference type="SAM" id="MobiDB-lite"/>
    </source>
</evidence>
<protein>
    <submittedName>
        <fullName evidence="2">Uncharacterized protein</fullName>
    </submittedName>
</protein>
<gene>
    <name evidence="2" type="ORF">g.20015</name>
</gene>
<dbReference type="AlphaFoldDB" id="A0A1B6EPS7"/>
<sequence length="303" mass="34926">NHCERGPQSNVLSQDSSPNPFYPPIPGYLPFYPLPWQYMNYFNLDLMRQLAMELGLRNGGPINDEVIGWNLLKELQMKRNSDVKRRYHGKEQSDFKSEDCRAHPPHMCRSCACCPQQLRCSACTHPVSENRVPPCKYCHYVPEPCGAFHDYHTQGNQCYHHCQKPKQPCWPANHIMCQYLPLDINKKEHPKCCKGSKRPKVERKLVLFNDDNVDVNTKEVLDENSHDSEKRPKTKEAHRRQSTATLKPRDVVKSNNSESDGDYYIPHAVGSGDKSIARSETSTSIKPVRRPESYFLPMSALRE</sequence>
<reference evidence="2" key="1">
    <citation type="submission" date="2015-11" db="EMBL/GenBank/DDBJ databases">
        <title>De novo transcriptome assembly of four potential Pierce s Disease insect vectors from Arizona vineyards.</title>
        <authorList>
            <person name="Tassone E.E."/>
        </authorList>
    </citation>
    <scope>NUCLEOTIDE SEQUENCE</scope>
</reference>